<evidence type="ECO:0000256" key="5">
    <source>
        <dbReference type="PROSITE-ProRule" id="PRU00560"/>
    </source>
</evidence>
<dbReference type="GO" id="GO:0003677">
    <property type="term" value="F:DNA binding"/>
    <property type="evidence" value="ECO:0007669"/>
    <property type="project" value="InterPro"/>
</dbReference>
<dbReference type="SUPFAM" id="SSF52540">
    <property type="entry name" value="P-loop containing nucleoside triphosphate hydrolases"/>
    <property type="match status" value="1"/>
</dbReference>
<evidence type="ECO:0000313" key="7">
    <source>
        <dbReference type="EMBL" id="QDX25094.1"/>
    </source>
</evidence>
<dbReference type="InterPro" id="IPR027417">
    <property type="entry name" value="P-loop_NTPase"/>
</dbReference>
<proteinExistence type="predicted"/>
<gene>
    <name evidence="7" type="ORF">FPZ54_03025</name>
</gene>
<dbReference type="PANTHER" id="PTHR11070">
    <property type="entry name" value="UVRD / RECB / PCRA DNA HELICASE FAMILY MEMBER"/>
    <property type="match status" value="1"/>
</dbReference>
<dbReference type="Proteomes" id="UP000318055">
    <property type="component" value="Chromosome"/>
</dbReference>
<dbReference type="InterPro" id="IPR014016">
    <property type="entry name" value="UvrD-like_ATP-bd"/>
</dbReference>
<dbReference type="Pfam" id="PF13245">
    <property type="entry name" value="AAA_19"/>
    <property type="match status" value="1"/>
</dbReference>
<dbReference type="InterPro" id="IPR000212">
    <property type="entry name" value="DNA_helicase_UvrD/REP"/>
</dbReference>
<organism evidence="7 8">
    <name type="scientific">Sphingomonas suaedae</name>
    <dbReference type="NCBI Taxonomy" id="2599297"/>
    <lineage>
        <taxon>Bacteria</taxon>
        <taxon>Pseudomonadati</taxon>
        <taxon>Pseudomonadota</taxon>
        <taxon>Alphaproteobacteria</taxon>
        <taxon>Sphingomonadales</taxon>
        <taxon>Sphingomonadaceae</taxon>
        <taxon>Sphingomonas</taxon>
    </lineage>
</organism>
<feature type="binding site" evidence="5">
    <location>
        <begin position="31"/>
        <end position="38"/>
    </location>
    <ligand>
        <name>ATP</name>
        <dbReference type="ChEBI" id="CHEBI:30616"/>
    </ligand>
</feature>
<dbReference type="GO" id="GO:0043138">
    <property type="term" value="F:3'-5' DNA helicase activity"/>
    <property type="evidence" value="ECO:0007669"/>
    <property type="project" value="TreeGrafter"/>
</dbReference>
<evidence type="ECO:0000259" key="6">
    <source>
        <dbReference type="PROSITE" id="PS51198"/>
    </source>
</evidence>
<evidence type="ECO:0000256" key="3">
    <source>
        <dbReference type="ARBA" id="ARBA00022806"/>
    </source>
</evidence>
<reference evidence="7 8" key="1">
    <citation type="submission" date="2019-07" db="EMBL/GenBank/DDBJ databases">
        <title>Sphingomonas alkalisoli sp. nov., isolated from rhizosphere soil of Suaedae salsa.</title>
        <authorList>
            <person name="Zhang H."/>
            <person name="Xu L."/>
            <person name="Zhang J.-X."/>
            <person name="Sun J.-Q."/>
        </authorList>
    </citation>
    <scope>NUCLEOTIDE SEQUENCE [LARGE SCALE GENOMIC DNA]</scope>
    <source>
        <strain evidence="7 8">XS-10</strain>
    </source>
</reference>
<dbReference type="PROSITE" id="PS51198">
    <property type="entry name" value="UVRD_HELICASE_ATP_BIND"/>
    <property type="match status" value="1"/>
</dbReference>
<evidence type="ECO:0000256" key="1">
    <source>
        <dbReference type="ARBA" id="ARBA00022741"/>
    </source>
</evidence>
<dbReference type="GO" id="GO:0016787">
    <property type="term" value="F:hydrolase activity"/>
    <property type="evidence" value="ECO:0007669"/>
    <property type="project" value="UniProtKB-UniRule"/>
</dbReference>
<keyword evidence="3 5" id="KW-0347">Helicase</keyword>
<sequence>MARKRRHRLMTEADAKILECLQNGTSFLLDAAAGSGKTSSLIRALGHIRGSPRAKLIQNAQRVACITYTNVAKEEIIERTENDVIFEVSTIHDFLWREIKGFQRELKAGLITLNDELKATSRRKQDAVELEEALKTVCEISYSDRGANFLEGRIFHDDLIELAHVIFRTYPMMSKLVAARYPFIFVDEYQDTHPRVVEILMNHVAKAATPPVIGFFGDKMQSIYPDVIGEMPAAYEAGLETIKKEENYRCSEAVIAVLNRMRTDIQQVPAGENVRGAAVYVDMSVAAADVDVTASAVQAIREKFGLDLTGETKFLFLTHRLIARKARYEALWTAYNERGGFARERFQSGEDTIAAFFLDQLEPLMGTWRDGKVGKAISLIGTKNTSLSGSQEKARVSAVLNELAALVDTGATIGEVLRKAKEVIPLPDDLETALNPPPPPEEADSSEARFLVFLAKLVEIPYPEVSNYRAVFEENLPYSTKHGVKGDEFENVIVILDDPGANWNQYSFGKLLSGVDNSESRLKRTQNLFYVCCSRARVNLAVVNLAPTEGAAANIKTLFGEAFVATA</sequence>
<accession>A0A518RCF3</accession>
<dbReference type="GO" id="GO:0005524">
    <property type="term" value="F:ATP binding"/>
    <property type="evidence" value="ECO:0007669"/>
    <property type="project" value="UniProtKB-UniRule"/>
</dbReference>
<protein>
    <submittedName>
        <fullName evidence="7">ATP-dependent helicase</fullName>
    </submittedName>
</protein>
<keyword evidence="8" id="KW-1185">Reference proteome</keyword>
<keyword evidence="4 5" id="KW-0067">ATP-binding</keyword>
<evidence type="ECO:0000256" key="4">
    <source>
        <dbReference type="ARBA" id="ARBA00022840"/>
    </source>
</evidence>
<feature type="domain" description="UvrD-like helicase ATP-binding" evidence="6">
    <location>
        <begin position="10"/>
        <end position="277"/>
    </location>
</feature>
<name>A0A518RCF3_9SPHN</name>
<keyword evidence="1 5" id="KW-0547">Nucleotide-binding</keyword>
<dbReference type="EMBL" id="CP042239">
    <property type="protein sequence ID" value="QDX25094.1"/>
    <property type="molecule type" value="Genomic_DNA"/>
</dbReference>
<dbReference type="OrthoDB" id="5461146at2"/>
<evidence type="ECO:0000256" key="2">
    <source>
        <dbReference type="ARBA" id="ARBA00022801"/>
    </source>
</evidence>
<dbReference type="PANTHER" id="PTHR11070:SF3">
    <property type="entry name" value="DNA 3'-5' HELICASE"/>
    <property type="match status" value="1"/>
</dbReference>
<keyword evidence="2 5" id="KW-0378">Hydrolase</keyword>
<dbReference type="Gene3D" id="3.40.50.300">
    <property type="entry name" value="P-loop containing nucleotide triphosphate hydrolases"/>
    <property type="match status" value="2"/>
</dbReference>
<dbReference type="GO" id="GO:0000725">
    <property type="term" value="P:recombinational repair"/>
    <property type="evidence" value="ECO:0007669"/>
    <property type="project" value="TreeGrafter"/>
</dbReference>
<dbReference type="GO" id="GO:0005829">
    <property type="term" value="C:cytosol"/>
    <property type="evidence" value="ECO:0007669"/>
    <property type="project" value="TreeGrafter"/>
</dbReference>
<dbReference type="KEGG" id="ssua:FPZ54_03025"/>
<evidence type="ECO:0000313" key="8">
    <source>
        <dbReference type="Proteomes" id="UP000318055"/>
    </source>
</evidence>
<dbReference type="AlphaFoldDB" id="A0A518RCF3"/>